<keyword evidence="1" id="KW-0812">Transmembrane</keyword>
<sequence length="131" mass="15692">MDKRLLILKSGLTVRELLRLKNNYVGTKSKVYSKETKIKDIEPFSDYILFVSRLSWRGMLIPFLLPLCFAIYDYYEYRIIINSIKFFILIYGIMLLCVFKSKGDYFKVKMITIAKLMYLRIRDILNHQKNI</sequence>
<organism evidence="2 3">
    <name type="scientific">Pectobacterium betavasculorum</name>
    <dbReference type="NCBI Taxonomy" id="55207"/>
    <lineage>
        <taxon>Bacteria</taxon>
        <taxon>Pseudomonadati</taxon>
        <taxon>Pseudomonadota</taxon>
        <taxon>Gammaproteobacteria</taxon>
        <taxon>Enterobacterales</taxon>
        <taxon>Pectobacteriaceae</taxon>
        <taxon>Pectobacterium</taxon>
    </lineage>
</organism>
<reference evidence="2 3" key="1">
    <citation type="submission" date="2014-08" db="EMBL/GenBank/DDBJ databases">
        <title>Genome sequences of NCPPB Pectobacterium isolates.</title>
        <authorList>
            <person name="Glover R.H."/>
            <person name="Sapp M."/>
            <person name="Elphinstone J."/>
        </authorList>
    </citation>
    <scope>NUCLEOTIDE SEQUENCE [LARGE SCALE GENOMIC DNA]</scope>
    <source>
        <strain evidence="2 3">NCPPB 2795</strain>
    </source>
</reference>
<dbReference type="RefSeq" id="WP_039323871.1">
    <property type="nucleotide sequence ID" value="NZ_JQHM01000002.1"/>
</dbReference>
<evidence type="ECO:0000313" key="2">
    <source>
        <dbReference type="EMBL" id="KFX06055.1"/>
    </source>
</evidence>
<dbReference type="AlphaFoldDB" id="A0A093RTD0"/>
<dbReference type="Proteomes" id="UP000032874">
    <property type="component" value="Unassembled WGS sequence"/>
</dbReference>
<evidence type="ECO:0000313" key="3">
    <source>
        <dbReference type="Proteomes" id="UP000032874"/>
    </source>
</evidence>
<dbReference type="eggNOG" id="ENOG503480P">
    <property type="taxonomic scope" value="Bacteria"/>
</dbReference>
<keyword evidence="1" id="KW-0472">Membrane</keyword>
<proteinExistence type="predicted"/>
<dbReference type="EMBL" id="JQHM01000002">
    <property type="protein sequence ID" value="KFX06055.1"/>
    <property type="molecule type" value="Genomic_DNA"/>
</dbReference>
<protein>
    <submittedName>
        <fullName evidence="2">Uncharacterized protein</fullName>
    </submittedName>
</protein>
<gene>
    <name evidence="2" type="ORF">KP22_09375</name>
</gene>
<keyword evidence="1" id="KW-1133">Transmembrane helix</keyword>
<accession>A0A093RTD0</accession>
<dbReference type="STRING" id="55207.KP22_09375"/>
<feature type="transmembrane region" description="Helical" evidence="1">
    <location>
        <begin position="78"/>
        <end position="99"/>
    </location>
</feature>
<name>A0A093RTD0_9GAMM</name>
<feature type="transmembrane region" description="Helical" evidence="1">
    <location>
        <begin position="54"/>
        <end position="72"/>
    </location>
</feature>
<evidence type="ECO:0000256" key="1">
    <source>
        <dbReference type="SAM" id="Phobius"/>
    </source>
</evidence>
<comment type="caution">
    <text evidence="2">The sequence shown here is derived from an EMBL/GenBank/DDBJ whole genome shotgun (WGS) entry which is preliminary data.</text>
</comment>